<accession>A0A364RBL9</accession>
<dbReference type="Proteomes" id="UP000251692">
    <property type="component" value="Unassembled WGS sequence"/>
</dbReference>
<dbReference type="CDD" id="cd06259">
    <property type="entry name" value="YdcF-like"/>
    <property type="match status" value="1"/>
</dbReference>
<keyword evidence="1" id="KW-1133">Transmembrane helix</keyword>
<dbReference type="PANTHER" id="PTHR30336">
    <property type="entry name" value="INNER MEMBRANE PROTEIN, PROBABLE PERMEASE"/>
    <property type="match status" value="1"/>
</dbReference>
<keyword evidence="1" id="KW-0472">Membrane</keyword>
<feature type="domain" description="DUF218" evidence="2">
    <location>
        <begin position="76"/>
        <end position="244"/>
    </location>
</feature>
<organism evidence="3 4">
    <name type="scientific">Pontibacter arcticus</name>
    <dbReference type="NCBI Taxonomy" id="2080288"/>
    <lineage>
        <taxon>Bacteria</taxon>
        <taxon>Pseudomonadati</taxon>
        <taxon>Bacteroidota</taxon>
        <taxon>Cytophagia</taxon>
        <taxon>Cytophagales</taxon>
        <taxon>Hymenobacteraceae</taxon>
        <taxon>Pontibacter</taxon>
    </lineage>
</organism>
<dbReference type="Gene3D" id="3.40.50.620">
    <property type="entry name" value="HUPs"/>
    <property type="match status" value="1"/>
</dbReference>
<dbReference type="InterPro" id="IPR014729">
    <property type="entry name" value="Rossmann-like_a/b/a_fold"/>
</dbReference>
<evidence type="ECO:0000259" key="2">
    <source>
        <dbReference type="Pfam" id="PF02698"/>
    </source>
</evidence>
<gene>
    <name evidence="3" type="ORF">DP923_13570</name>
</gene>
<reference evidence="3 4" key="2">
    <citation type="submission" date="2018-07" db="EMBL/GenBank/DDBJ databases">
        <title>Pontibacter sp. 2b14 genomic sequence and assembly.</title>
        <authorList>
            <person name="Du Z.-J."/>
        </authorList>
    </citation>
    <scope>NUCLEOTIDE SEQUENCE [LARGE SCALE GENOMIC DNA]</scope>
    <source>
        <strain evidence="3 4">2b14</strain>
    </source>
</reference>
<feature type="transmembrane region" description="Helical" evidence="1">
    <location>
        <begin position="12"/>
        <end position="29"/>
    </location>
</feature>
<dbReference type="GO" id="GO:0005886">
    <property type="term" value="C:plasma membrane"/>
    <property type="evidence" value="ECO:0007669"/>
    <property type="project" value="TreeGrafter"/>
</dbReference>
<dbReference type="InterPro" id="IPR051599">
    <property type="entry name" value="Cell_Envelope_Assoc"/>
</dbReference>
<evidence type="ECO:0000256" key="1">
    <source>
        <dbReference type="SAM" id="Phobius"/>
    </source>
</evidence>
<reference evidence="3 4" key="1">
    <citation type="submission" date="2018-06" db="EMBL/GenBank/DDBJ databases">
        <authorList>
            <person name="Liu Z.-W."/>
        </authorList>
    </citation>
    <scope>NUCLEOTIDE SEQUENCE [LARGE SCALE GENOMIC DNA]</scope>
    <source>
        <strain evidence="3 4">2b14</strain>
    </source>
</reference>
<evidence type="ECO:0000313" key="4">
    <source>
        <dbReference type="Proteomes" id="UP000251692"/>
    </source>
</evidence>
<dbReference type="OrthoDB" id="9782395at2"/>
<keyword evidence="4" id="KW-1185">Reference proteome</keyword>
<feature type="transmembrane region" description="Helical" evidence="1">
    <location>
        <begin position="38"/>
        <end position="54"/>
    </location>
</feature>
<dbReference type="InterPro" id="IPR003848">
    <property type="entry name" value="DUF218"/>
</dbReference>
<keyword evidence="1" id="KW-0812">Transmembrane</keyword>
<comment type="caution">
    <text evidence="3">The sequence shown here is derived from an EMBL/GenBank/DDBJ whole genome shotgun (WGS) entry which is preliminary data.</text>
</comment>
<proteinExistence type="predicted"/>
<dbReference type="AlphaFoldDB" id="A0A364RBL9"/>
<sequence>MFFILSKTLDYLLMPFLWVLLLLLFAVFLKSAIWRRRSLLAAILILFILSNPFLSNEAWRAWEVAATPLKQMEKYDAAIILTGVTKYDTSLPDRVHTKKGADRFLHPLQLYRLGKIKKFVISGGNGKIYGVASPESEQIKKILLLAGVPSSNIILETESRNTYENATKTAELLKKHPELKKLLLVTSAFHMRRSEACFQKAGLRPAIFSTDFYAIERSYMPDKLLIPDIYSFSDWHMLLHEIAGYIIYKMLGYC</sequence>
<dbReference type="RefSeq" id="WP_112306409.1">
    <property type="nucleotide sequence ID" value="NZ_QMDV01000004.1"/>
</dbReference>
<name>A0A364RBL9_9BACT</name>
<dbReference type="EMBL" id="QMDV01000004">
    <property type="protein sequence ID" value="RAU81728.1"/>
    <property type="molecule type" value="Genomic_DNA"/>
</dbReference>
<dbReference type="Pfam" id="PF02698">
    <property type="entry name" value="DUF218"/>
    <property type="match status" value="1"/>
</dbReference>
<evidence type="ECO:0000313" key="3">
    <source>
        <dbReference type="EMBL" id="RAU81728.1"/>
    </source>
</evidence>
<protein>
    <submittedName>
        <fullName evidence="3">YdcF family protein</fullName>
    </submittedName>
</protein>
<dbReference type="PANTHER" id="PTHR30336:SF20">
    <property type="entry name" value="DUF218 DOMAIN-CONTAINING PROTEIN"/>
    <property type="match status" value="1"/>
</dbReference>